<dbReference type="SMART" id="SM00354">
    <property type="entry name" value="HTH_LACI"/>
    <property type="match status" value="1"/>
</dbReference>
<dbReference type="GO" id="GO:0000976">
    <property type="term" value="F:transcription cis-regulatory region binding"/>
    <property type="evidence" value="ECO:0007669"/>
    <property type="project" value="TreeGrafter"/>
</dbReference>
<dbReference type="Proteomes" id="UP001165136">
    <property type="component" value="Unassembled WGS sequence"/>
</dbReference>
<dbReference type="GO" id="GO:0003700">
    <property type="term" value="F:DNA-binding transcription factor activity"/>
    <property type="evidence" value="ECO:0007669"/>
    <property type="project" value="TreeGrafter"/>
</dbReference>
<keyword evidence="1" id="KW-0805">Transcription regulation</keyword>
<protein>
    <submittedName>
        <fullName evidence="5">LacI family transcriptional regulator</fullName>
    </submittedName>
</protein>
<dbReference type="SUPFAM" id="SSF47413">
    <property type="entry name" value="lambda repressor-like DNA-binding domains"/>
    <property type="match status" value="1"/>
</dbReference>
<comment type="caution">
    <text evidence="5">The sequence shown here is derived from an EMBL/GenBank/DDBJ whole genome shotgun (WGS) entry which is preliminary data.</text>
</comment>
<dbReference type="RefSeq" id="WP_027947246.1">
    <property type="nucleotide sequence ID" value="NZ_BSTI01000005.1"/>
</dbReference>
<accession>A0A9W6R1W6</accession>
<feature type="domain" description="HTH lacI-type" evidence="4">
    <location>
        <begin position="7"/>
        <end position="61"/>
    </location>
</feature>
<keyword evidence="2" id="KW-0238">DNA-binding</keyword>
<sequence>MNGRPHVTLEDVAQMASVSLATASRVINGTTRVREDLRDRVLSAAAHLAYTPNAHAQALAGASHRTVGVVCHDVNDPYFAAVTHGVMRVADENRMLVMLASTFRDPEKEIAYVSMLRAERASAILLVGSAFEDRAWERAMAAEIEPYRRGGGKVAVVSRHRNLRVDTVLPDNRAGAQALAEALLRLGHRRFAVLAGPRSLTTVLDRIDGFRDGLATAGVELSERDIFEASSTRDGGYAAANDLLAARHRATCVFAVTDMMAIGALTALREAGRSVPDDVSLAGFDDLPVVRDLSPSLSTVALPLEQLGEQAMELALTGRAGPGARSRSRRLAAEVVLRGSTARRRRR</sequence>
<evidence type="ECO:0000256" key="3">
    <source>
        <dbReference type="ARBA" id="ARBA00023163"/>
    </source>
</evidence>
<dbReference type="PROSITE" id="PS50932">
    <property type="entry name" value="HTH_LACI_2"/>
    <property type="match status" value="1"/>
</dbReference>
<organism evidence="5 6">
    <name type="scientific">Amycolatopsis taiwanensis</name>
    <dbReference type="NCBI Taxonomy" id="342230"/>
    <lineage>
        <taxon>Bacteria</taxon>
        <taxon>Bacillati</taxon>
        <taxon>Actinomycetota</taxon>
        <taxon>Actinomycetes</taxon>
        <taxon>Pseudonocardiales</taxon>
        <taxon>Pseudonocardiaceae</taxon>
        <taxon>Amycolatopsis</taxon>
    </lineage>
</organism>
<evidence type="ECO:0000259" key="4">
    <source>
        <dbReference type="PROSITE" id="PS50932"/>
    </source>
</evidence>
<reference evidence="5" key="1">
    <citation type="submission" date="2023-03" db="EMBL/GenBank/DDBJ databases">
        <title>Amycolatopsis taiwanensis NBRC 103393.</title>
        <authorList>
            <person name="Ichikawa N."/>
            <person name="Sato H."/>
            <person name="Tonouchi N."/>
        </authorList>
    </citation>
    <scope>NUCLEOTIDE SEQUENCE</scope>
    <source>
        <strain evidence="5">NBRC 103393</strain>
    </source>
</reference>
<gene>
    <name evidence="5" type="primary">lacI</name>
    <name evidence="5" type="ORF">Atai01_26440</name>
</gene>
<dbReference type="PANTHER" id="PTHR30146">
    <property type="entry name" value="LACI-RELATED TRANSCRIPTIONAL REPRESSOR"/>
    <property type="match status" value="1"/>
</dbReference>
<dbReference type="PROSITE" id="PS00356">
    <property type="entry name" value="HTH_LACI_1"/>
    <property type="match status" value="1"/>
</dbReference>
<dbReference type="Pfam" id="PF13377">
    <property type="entry name" value="Peripla_BP_3"/>
    <property type="match status" value="1"/>
</dbReference>
<dbReference type="CDD" id="cd01392">
    <property type="entry name" value="HTH_LacI"/>
    <property type="match status" value="1"/>
</dbReference>
<dbReference type="InterPro" id="IPR028082">
    <property type="entry name" value="Peripla_BP_I"/>
</dbReference>
<dbReference type="InterPro" id="IPR000843">
    <property type="entry name" value="HTH_LacI"/>
</dbReference>
<name>A0A9W6R1W6_9PSEU</name>
<dbReference type="InterPro" id="IPR046335">
    <property type="entry name" value="LacI/GalR-like_sensor"/>
</dbReference>
<dbReference type="Pfam" id="PF00356">
    <property type="entry name" value="LacI"/>
    <property type="match status" value="1"/>
</dbReference>
<dbReference type="EMBL" id="BSTI01000005">
    <property type="protein sequence ID" value="GLY66025.1"/>
    <property type="molecule type" value="Genomic_DNA"/>
</dbReference>
<keyword evidence="3" id="KW-0804">Transcription</keyword>
<proteinExistence type="predicted"/>
<dbReference type="AlphaFoldDB" id="A0A9W6R1W6"/>
<evidence type="ECO:0000313" key="6">
    <source>
        <dbReference type="Proteomes" id="UP001165136"/>
    </source>
</evidence>
<dbReference type="PANTHER" id="PTHR30146:SF153">
    <property type="entry name" value="LACTOSE OPERON REPRESSOR"/>
    <property type="match status" value="1"/>
</dbReference>
<dbReference type="Gene3D" id="1.10.260.40">
    <property type="entry name" value="lambda repressor-like DNA-binding domains"/>
    <property type="match status" value="1"/>
</dbReference>
<dbReference type="SUPFAM" id="SSF53822">
    <property type="entry name" value="Periplasmic binding protein-like I"/>
    <property type="match status" value="1"/>
</dbReference>
<dbReference type="CDD" id="cd06267">
    <property type="entry name" value="PBP1_LacI_sugar_binding-like"/>
    <property type="match status" value="1"/>
</dbReference>
<evidence type="ECO:0000256" key="2">
    <source>
        <dbReference type="ARBA" id="ARBA00023125"/>
    </source>
</evidence>
<evidence type="ECO:0000313" key="5">
    <source>
        <dbReference type="EMBL" id="GLY66025.1"/>
    </source>
</evidence>
<dbReference type="Gene3D" id="3.40.50.2300">
    <property type="match status" value="2"/>
</dbReference>
<evidence type="ECO:0000256" key="1">
    <source>
        <dbReference type="ARBA" id="ARBA00023015"/>
    </source>
</evidence>
<keyword evidence="6" id="KW-1185">Reference proteome</keyword>
<dbReference type="InterPro" id="IPR010982">
    <property type="entry name" value="Lambda_DNA-bd_dom_sf"/>
</dbReference>